<sequence>MMHTVYFRKIYTFSDCAYIFYGFKDGISDERKDEGELFKVALCNCEPIFLRFIKERILFRGGISYGDAYVDPSKSMFFGDAVNKAYKMESEIAIHPRIVIDDYIAEAVLENISSVKYKIVAKNPEYISILGAGLVPKMPETGEGIIEQDIDEKYIYNYLHFPENNIILQDYYLSGESFIKELIDFCFEQIDRNMNYKIIDKYFYLQRFAQNKLENLLMSSDCDLQ</sequence>
<organism evidence="1 2">
    <name type="scientific">Agathobacter rectalis</name>
    <dbReference type="NCBI Taxonomy" id="39491"/>
    <lineage>
        <taxon>Bacteria</taxon>
        <taxon>Bacillati</taxon>
        <taxon>Bacillota</taxon>
        <taxon>Clostridia</taxon>
        <taxon>Lachnospirales</taxon>
        <taxon>Lachnospiraceae</taxon>
        <taxon>Agathobacter</taxon>
    </lineage>
</organism>
<evidence type="ECO:0000313" key="1">
    <source>
        <dbReference type="EMBL" id="RGZ95423.1"/>
    </source>
</evidence>
<evidence type="ECO:0000313" key="2">
    <source>
        <dbReference type="Proteomes" id="UP000283721"/>
    </source>
</evidence>
<gene>
    <name evidence="1" type="ORF">DW967_01125</name>
</gene>
<dbReference type="AlphaFoldDB" id="A0A413QA49"/>
<reference evidence="1 2" key="1">
    <citation type="submission" date="2018-08" db="EMBL/GenBank/DDBJ databases">
        <title>A genome reference for cultivated species of the human gut microbiota.</title>
        <authorList>
            <person name="Zou Y."/>
            <person name="Xue W."/>
            <person name="Luo G."/>
        </authorList>
    </citation>
    <scope>NUCLEOTIDE SEQUENCE [LARGE SCALE GENOMIC DNA]</scope>
    <source>
        <strain evidence="1 2">AM47-6BH</strain>
    </source>
</reference>
<dbReference type="Proteomes" id="UP000283721">
    <property type="component" value="Unassembled WGS sequence"/>
</dbReference>
<protein>
    <submittedName>
        <fullName evidence="1">Uncharacterized protein</fullName>
    </submittedName>
</protein>
<name>A0A413QA49_9FIRM</name>
<proteinExistence type="predicted"/>
<dbReference type="EMBL" id="QSES01000002">
    <property type="protein sequence ID" value="RGZ95423.1"/>
    <property type="molecule type" value="Genomic_DNA"/>
</dbReference>
<comment type="caution">
    <text evidence="1">The sequence shown here is derived from an EMBL/GenBank/DDBJ whole genome shotgun (WGS) entry which is preliminary data.</text>
</comment>
<accession>A0A413QA49</accession>